<protein>
    <submittedName>
        <fullName evidence="1">Uncharacterized protein</fullName>
    </submittedName>
</protein>
<proteinExistence type="predicted"/>
<evidence type="ECO:0000313" key="2">
    <source>
        <dbReference type="Proteomes" id="UP000266287"/>
    </source>
</evidence>
<dbReference type="AlphaFoldDB" id="A0A399FYM4"/>
<sequence length="261" mass="31121">MAFYLLFIILFASLIPLQERINRLREEEKLIEVEIFEATTPSDVWGTLLLGGFRGIAVNILWVRAMRLQWIEEDFLELVALYGIIQALQPRFALIWSFSSWNMAYNIAGQVDTEEEKWKWIQAGVSDLEKGIKRNPGNFRLLLELGWFYFDRMGGEAVRRPDAPFHRRQLQKKGRDHLYMALYWFERAAKVEKDTIIAGRAVAQVFERLATRAEKEGQLEKKVFYQKKTLERWRRNLEIDPDDAASQRHYQRWREKIYMER</sequence>
<name>A0A399FYM4_UNCN2</name>
<organism evidence="1 2">
    <name type="scientific">candidate division NPL-UPA2 bacterium Unc8</name>
    <dbReference type="NCBI Taxonomy" id="1980939"/>
    <lineage>
        <taxon>Bacteria</taxon>
    </lineage>
</organism>
<dbReference type="Gene3D" id="1.25.40.10">
    <property type="entry name" value="Tetratricopeptide repeat domain"/>
    <property type="match status" value="1"/>
</dbReference>
<dbReference type="InterPro" id="IPR011990">
    <property type="entry name" value="TPR-like_helical_dom_sf"/>
</dbReference>
<gene>
    <name evidence="1" type="ORF">B9J77_02175</name>
</gene>
<reference evidence="1 2" key="1">
    <citation type="submission" date="2018-08" db="EMBL/GenBank/DDBJ databases">
        <title>Draft genome of candidate division NPL-UPA2 bacterium Unc8 that adapted to ultra-basic serpentinizing groundwater.</title>
        <authorList>
            <person name="Ishii S."/>
            <person name="Suzuki S."/>
            <person name="Nealson K.H."/>
        </authorList>
    </citation>
    <scope>NUCLEOTIDE SEQUENCE [LARGE SCALE GENOMIC DNA]</scope>
    <source>
        <strain evidence="1">Unc8</strain>
    </source>
</reference>
<dbReference type="EMBL" id="NDHY01000003">
    <property type="protein sequence ID" value="RII00556.1"/>
    <property type="molecule type" value="Genomic_DNA"/>
</dbReference>
<dbReference type="Proteomes" id="UP000266287">
    <property type="component" value="Unassembled WGS sequence"/>
</dbReference>
<comment type="caution">
    <text evidence="1">The sequence shown here is derived from an EMBL/GenBank/DDBJ whole genome shotgun (WGS) entry which is preliminary data.</text>
</comment>
<evidence type="ECO:0000313" key="1">
    <source>
        <dbReference type="EMBL" id="RII00556.1"/>
    </source>
</evidence>
<accession>A0A399FYM4</accession>